<dbReference type="RefSeq" id="WP_078719869.1">
    <property type="nucleotide sequence ID" value="NZ_CP014339.1"/>
</dbReference>
<keyword evidence="1" id="KW-0812">Transmembrane</keyword>
<feature type="transmembrane region" description="Helical" evidence="1">
    <location>
        <begin position="83"/>
        <end position="104"/>
    </location>
</feature>
<dbReference type="Pfam" id="PF08592">
    <property type="entry name" value="Anthrone_oxy"/>
    <property type="match status" value="1"/>
</dbReference>
<keyword evidence="1" id="KW-0472">Membrane</keyword>
<organism evidence="3">
    <name type="scientific">Elizabethkingia anophelis</name>
    <dbReference type="NCBI Taxonomy" id="1117645"/>
    <lineage>
        <taxon>Bacteria</taxon>
        <taxon>Pseudomonadati</taxon>
        <taxon>Bacteroidota</taxon>
        <taxon>Flavobacteriia</taxon>
        <taxon>Flavobacteriales</taxon>
        <taxon>Weeksellaceae</taxon>
        <taxon>Elizabethkingia</taxon>
    </lineage>
</organism>
<protein>
    <recommendedName>
        <fullName evidence="5">DUF1772 domain-containing protein</fullName>
    </recommendedName>
</protein>
<sequence>MKFQDITLILTGITTALMAGLFFSYSVSVSWGLGKLADKEYLQAMQSINREILNPIFFACFFGALITLPLATIQQYQHNQTAFLLLLLASLFYIIGVFGITSAFNVPLNDKLDLLDLTKTSDVSIKQMRESFERPWNNWNTVRTFSSVISTALVIIACIYRK</sequence>
<dbReference type="Proteomes" id="UP000189738">
    <property type="component" value="Chromosome"/>
</dbReference>
<evidence type="ECO:0008006" key="5">
    <source>
        <dbReference type="Google" id="ProtNLM"/>
    </source>
</evidence>
<feature type="transmembrane region" description="Helical" evidence="1">
    <location>
        <begin position="7"/>
        <end position="32"/>
    </location>
</feature>
<keyword evidence="1" id="KW-1133">Transmembrane helix</keyword>
<dbReference type="EMBL" id="CP014339">
    <property type="protein sequence ID" value="AQX51272.1"/>
    <property type="molecule type" value="Genomic_DNA"/>
</dbReference>
<dbReference type="InterPro" id="IPR013901">
    <property type="entry name" value="Anthrone_oxy"/>
</dbReference>
<feature type="transmembrane region" description="Helical" evidence="1">
    <location>
        <begin position="142"/>
        <end position="160"/>
    </location>
</feature>
<evidence type="ECO:0000313" key="3">
    <source>
        <dbReference type="EMBL" id="OPB51996.1"/>
    </source>
</evidence>
<name>A0A494JA91_9FLAO</name>
<accession>A0A494JA91</accession>
<proteinExistence type="predicted"/>
<evidence type="ECO:0000256" key="1">
    <source>
        <dbReference type="SAM" id="Phobius"/>
    </source>
</evidence>
<reference evidence="3" key="2">
    <citation type="submission" date="2016-06" db="EMBL/GenBank/DDBJ databases">
        <authorList>
            <person name="Nicholson A.C."/>
        </authorList>
    </citation>
    <scope>NUCLEOTIDE SEQUENCE [LARGE SCALE GENOMIC DNA]</scope>
    <source>
        <strain evidence="3">E6809</strain>
    </source>
</reference>
<reference evidence="2 4" key="1">
    <citation type="submission" date="2016-02" db="EMBL/GenBank/DDBJ databases">
        <authorList>
            <person name="Nicholson A.C."/>
            <person name="Humrighouse B.W."/>
            <person name="Loparev V."/>
            <person name="Emery B."/>
            <person name="Graziano J."/>
            <person name="McQuiston J.R."/>
        </authorList>
    </citation>
    <scope>NUCLEOTIDE SEQUENCE [LARGE SCALE GENOMIC DNA]</scope>
    <source>
        <strain evidence="2 4">E6809</strain>
    </source>
</reference>
<gene>
    <name evidence="2" type="ORF">AYC66_11545</name>
    <name evidence="3" type="ORF">BAY09_12495</name>
</gene>
<dbReference type="EMBL" id="MAHS01000003">
    <property type="protein sequence ID" value="OPB51996.1"/>
    <property type="molecule type" value="Genomic_DNA"/>
</dbReference>
<dbReference type="AlphaFoldDB" id="A0A494JA91"/>
<evidence type="ECO:0000313" key="4">
    <source>
        <dbReference type="Proteomes" id="UP000189738"/>
    </source>
</evidence>
<feature type="transmembrane region" description="Helical" evidence="1">
    <location>
        <begin position="52"/>
        <end position="71"/>
    </location>
</feature>
<evidence type="ECO:0000313" key="2">
    <source>
        <dbReference type="EMBL" id="AQX51272.1"/>
    </source>
</evidence>